<dbReference type="Proteomes" id="UP001500994">
    <property type="component" value="Unassembled WGS sequence"/>
</dbReference>
<organism evidence="3 4">
    <name type="scientific">Streptomyces lunalinharesii</name>
    <dbReference type="NCBI Taxonomy" id="333384"/>
    <lineage>
        <taxon>Bacteria</taxon>
        <taxon>Bacillati</taxon>
        <taxon>Actinomycetota</taxon>
        <taxon>Actinomycetes</taxon>
        <taxon>Kitasatosporales</taxon>
        <taxon>Streptomycetaceae</taxon>
        <taxon>Streptomyces</taxon>
    </lineage>
</organism>
<feature type="transmembrane region" description="Helical" evidence="2">
    <location>
        <begin position="148"/>
        <end position="166"/>
    </location>
</feature>
<feature type="region of interest" description="Disordered" evidence="1">
    <location>
        <begin position="1"/>
        <end position="27"/>
    </location>
</feature>
<feature type="transmembrane region" description="Helical" evidence="2">
    <location>
        <begin position="77"/>
        <end position="99"/>
    </location>
</feature>
<proteinExistence type="predicted"/>
<gene>
    <name evidence="3" type="ORF">GCM10009864_60450</name>
</gene>
<dbReference type="InterPro" id="IPR046291">
    <property type="entry name" value="DUF6328"/>
</dbReference>
<protein>
    <submittedName>
        <fullName evidence="3">DUF6328 family protein</fullName>
    </submittedName>
</protein>
<dbReference type="EMBL" id="BAAARK010000025">
    <property type="protein sequence ID" value="GAA2680015.1"/>
    <property type="molecule type" value="Genomic_DNA"/>
</dbReference>
<evidence type="ECO:0000313" key="3">
    <source>
        <dbReference type="EMBL" id="GAA2680015.1"/>
    </source>
</evidence>
<evidence type="ECO:0000256" key="2">
    <source>
        <dbReference type="SAM" id="Phobius"/>
    </source>
</evidence>
<dbReference type="Pfam" id="PF19853">
    <property type="entry name" value="DUF6328"/>
    <property type="match status" value="1"/>
</dbReference>
<keyword evidence="2" id="KW-1133">Transmembrane helix</keyword>
<reference evidence="3 4" key="1">
    <citation type="journal article" date="2019" name="Int. J. Syst. Evol. Microbiol.">
        <title>The Global Catalogue of Microorganisms (GCM) 10K type strain sequencing project: providing services to taxonomists for standard genome sequencing and annotation.</title>
        <authorList>
            <consortium name="The Broad Institute Genomics Platform"/>
            <consortium name="The Broad Institute Genome Sequencing Center for Infectious Disease"/>
            <person name="Wu L."/>
            <person name="Ma J."/>
        </authorList>
    </citation>
    <scope>NUCLEOTIDE SEQUENCE [LARGE SCALE GENOMIC DNA]</scope>
    <source>
        <strain evidence="3 4">JCM 16374</strain>
    </source>
</reference>
<feature type="transmembrane region" description="Helical" evidence="2">
    <location>
        <begin position="119"/>
        <end position="142"/>
    </location>
</feature>
<keyword evidence="4" id="KW-1185">Reference proteome</keyword>
<evidence type="ECO:0000256" key="1">
    <source>
        <dbReference type="SAM" id="MobiDB-lite"/>
    </source>
</evidence>
<name>A0ABN3SLF3_9ACTN</name>
<sequence>MAVAETIAEVSTDESVPDPVSAQPSSGEIHRAHLDREYAELLQEIRVAQTGVQMLMAFLLAMAFTPRFEALGTFQRGLYLTALLLAAGATAMLIAPAPIHRLLLNRGLREELVKLASRLAVAGLTLLMASIVTALLLIFDVVLGRGTASVLAALTLAWFAAWWYVFPMRSRSRARR</sequence>
<keyword evidence="2" id="KW-0472">Membrane</keyword>
<dbReference type="RefSeq" id="WP_344581873.1">
    <property type="nucleotide sequence ID" value="NZ_BAAARK010000025.1"/>
</dbReference>
<evidence type="ECO:0000313" key="4">
    <source>
        <dbReference type="Proteomes" id="UP001500994"/>
    </source>
</evidence>
<feature type="transmembrane region" description="Helical" evidence="2">
    <location>
        <begin position="45"/>
        <end position="65"/>
    </location>
</feature>
<comment type="caution">
    <text evidence="3">The sequence shown here is derived from an EMBL/GenBank/DDBJ whole genome shotgun (WGS) entry which is preliminary data.</text>
</comment>
<accession>A0ABN3SLF3</accession>
<keyword evidence="2" id="KW-0812">Transmembrane</keyword>